<feature type="non-terminal residue" evidence="2">
    <location>
        <position position="416"/>
    </location>
</feature>
<feature type="region of interest" description="Disordered" evidence="1">
    <location>
        <begin position="1"/>
        <end position="316"/>
    </location>
</feature>
<evidence type="ECO:0000313" key="2">
    <source>
        <dbReference type="EMBL" id="KAL0183110.1"/>
    </source>
</evidence>
<gene>
    <name evidence="2" type="ORF">M9458_022485</name>
</gene>
<keyword evidence="3" id="KW-1185">Reference proteome</keyword>
<dbReference type="EMBL" id="JAMKFB020000010">
    <property type="protein sequence ID" value="KAL0183110.1"/>
    <property type="molecule type" value="Genomic_DNA"/>
</dbReference>
<feature type="compositionally biased region" description="Basic and acidic residues" evidence="1">
    <location>
        <begin position="1"/>
        <end position="16"/>
    </location>
</feature>
<evidence type="ECO:0000313" key="3">
    <source>
        <dbReference type="Proteomes" id="UP001529510"/>
    </source>
</evidence>
<feature type="compositionally biased region" description="Basic and acidic residues" evidence="1">
    <location>
        <begin position="77"/>
        <end position="87"/>
    </location>
</feature>
<feature type="compositionally biased region" description="Basic and acidic residues" evidence="1">
    <location>
        <begin position="149"/>
        <end position="194"/>
    </location>
</feature>
<sequence length="416" mass="44644">VDPIESEPKPKDEKPQPKIPNGTLPNCTSSPDSGHPSSRNFSVTSALSDCSPSTEETSTQESGPKTAAREPASGDQTDEKTKEERAENSLTTQDTVKEDAADSQTESAASEAAIKPLENEKIQILNAEETSKTETHQAEDANSQDAADLSEKESKMQNTGRKSEENDTNESKQDPVQEISKSSESKEVEIEDPGRVSSPSGEENTNSKTDAESSLKVDQDQDSKSNPQPSIISQTDENKPEGLEKQTSECTSEPQNVIRTPNEAETISAPQTIGWDADHNRTRSIIKQITESESESCGPITSLSKQSPDMSDDSPSALEMEEIASSVVYMSSESTVSRTPLTLARPLAPEKTVMGMPALELCMEPGVNTSPEGTDSALSEEEPEMDNLFPKPDSLAVTGDKNDIASPVSSIGTTYS</sequence>
<feature type="compositionally biased region" description="Polar residues" evidence="1">
    <location>
        <begin position="23"/>
        <end position="52"/>
    </location>
</feature>
<feature type="compositionally biased region" description="Low complexity" evidence="1">
    <location>
        <begin position="53"/>
        <end position="62"/>
    </location>
</feature>
<feature type="compositionally biased region" description="Basic and acidic residues" evidence="1">
    <location>
        <begin position="236"/>
        <end position="247"/>
    </location>
</feature>
<dbReference type="AlphaFoldDB" id="A0ABD0QAJ4"/>
<protein>
    <submittedName>
        <fullName evidence="2">Uncharacterized protein</fullName>
    </submittedName>
</protein>
<accession>A0ABD0QAJ4</accession>
<feature type="compositionally biased region" description="Polar residues" evidence="1">
    <location>
        <begin position="407"/>
        <end position="416"/>
    </location>
</feature>
<proteinExistence type="predicted"/>
<comment type="caution">
    <text evidence="2">The sequence shown here is derived from an EMBL/GenBank/DDBJ whole genome shotgun (WGS) entry which is preliminary data.</text>
</comment>
<organism evidence="2 3">
    <name type="scientific">Cirrhinus mrigala</name>
    <name type="common">Mrigala</name>
    <dbReference type="NCBI Taxonomy" id="683832"/>
    <lineage>
        <taxon>Eukaryota</taxon>
        <taxon>Metazoa</taxon>
        <taxon>Chordata</taxon>
        <taxon>Craniata</taxon>
        <taxon>Vertebrata</taxon>
        <taxon>Euteleostomi</taxon>
        <taxon>Actinopterygii</taxon>
        <taxon>Neopterygii</taxon>
        <taxon>Teleostei</taxon>
        <taxon>Ostariophysi</taxon>
        <taxon>Cypriniformes</taxon>
        <taxon>Cyprinidae</taxon>
        <taxon>Labeoninae</taxon>
        <taxon>Labeonini</taxon>
        <taxon>Cirrhinus</taxon>
    </lineage>
</organism>
<feature type="compositionally biased region" description="Polar residues" evidence="1">
    <location>
        <begin position="248"/>
        <end position="271"/>
    </location>
</feature>
<feature type="region of interest" description="Disordered" evidence="1">
    <location>
        <begin position="363"/>
        <end position="416"/>
    </location>
</feature>
<feature type="non-terminal residue" evidence="2">
    <location>
        <position position="1"/>
    </location>
</feature>
<reference evidence="2 3" key="1">
    <citation type="submission" date="2024-05" db="EMBL/GenBank/DDBJ databases">
        <title>Genome sequencing and assembly of Indian major carp, Cirrhinus mrigala (Hamilton, 1822).</title>
        <authorList>
            <person name="Mohindra V."/>
            <person name="Chowdhury L.M."/>
            <person name="Lal K."/>
            <person name="Jena J.K."/>
        </authorList>
    </citation>
    <scope>NUCLEOTIDE SEQUENCE [LARGE SCALE GENOMIC DNA]</scope>
    <source>
        <strain evidence="2">CM1030</strain>
        <tissue evidence="2">Blood</tissue>
    </source>
</reference>
<feature type="compositionally biased region" description="Polar residues" evidence="1">
    <location>
        <begin position="224"/>
        <end position="235"/>
    </location>
</feature>
<evidence type="ECO:0000256" key="1">
    <source>
        <dbReference type="SAM" id="MobiDB-lite"/>
    </source>
</evidence>
<feature type="compositionally biased region" description="Basic and acidic residues" evidence="1">
    <location>
        <begin position="129"/>
        <end position="139"/>
    </location>
</feature>
<feature type="compositionally biased region" description="Basic and acidic residues" evidence="1">
    <location>
        <begin position="209"/>
        <end position="223"/>
    </location>
</feature>
<dbReference type="Proteomes" id="UP001529510">
    <property type="component" value="Unassembled WGS sequence"/>
</dbReference>
<name>A0ABD0QAJ4_CIRMR</name>
<feature type="compositionally biased region" description="Polar residues" evidence="1">
    <location>
        <begin position="197"/>
        <end position="208"/>
    </location>
</feature>
<feature type="compositionally biased region" description="Polar residues" evidence="1">
    <location>
        <begin position="367"/>
        <end position="377"/>
    </location>
</feature>
<feature type="compositionally biased region" description="Polar residues" evidence="1">
    <location>
        <begin position="299"/>
        <end position="309"/>
    </location>
</feature>